<dbReference type="OrthoDB" id="4533139at2"/>
<keyword evidence="2" id="KW-0808">Transferase</keyword>
<evidence type="ECO:0000256" key="1">
    <source>
        <dbReference type="SAM" id="MobiDB-lite"/>
    </source>
</evidence>
<sequence length="279" mass="30404">MRPDRAWGDRRPAADASHLRPSCGEPMTVSQYDEWAAVAERFGVDLEQVRRDHLISHLLGAIAAGVPTDDVVFFGGTALSRTHLTDARLSEDVDLIARSSRTDVAARIEAAVRRGLARSHGRPTWAPALSATSGSQPATVGVEGTASVQVQLLSGEGYLWPTEVRDIDQRYTDAPPARLRTLTAAGFAAAKLTAWMDRHAPRDLYDLWAMSERGLVDAAALEVFIRCGPQPRPPARWVFSTPIDETAWRRALGHQTRLRVTAAEAIGAVREAWRIAGSA</sequence>
<reference evidence="2 3" key="1">
    <citation type="submission" date="2019-01" db="EMBL/GenBank/DDBJ databases">
        <title>Novel species of Cellulomonas.</title>
        <authorList>
            <person name="Liu Q."/>
            <person name="Xin Y.-H."/>
        </authorList>
    </citation>
    <scope>NUCLEOTIDE SEQUENCE [LARGE SCALE GENOMIC DNA]</scope>
    <source>
        <strain evidence="2 3">HLT2-17</strain>
    </source>
</reference>
<keyword evidence="3" id="KW-1185">Reference proteome</keyword>
<feature type="compositionally biased region" description="Basic and acidic residues" evidence="1">
    <location>
        <begin position="1"/>
        <end position="13"/>
    </location>
</feature>
<dbReference type="Gene3D" id="3.10.450.620">
    <property type="entry name" value="JHP933, nucleotidyltransferase-like core domain"/>
    <property type="match status" value="1"/>
</dbReference>
<dbReference type="GO" id="GO:0016740">
    <property type="term" value="F:transferase activity"/>
    <property type="evidence" value="ECO:0007669"/>
    <property type="project" value="UniProtKB-KW"/>
</dbReference>
<gene>
    <name evidence="2" type="ORF">EUA98_04095</name>
</gene>
<dbReference type="AlphaFoldDB" id="A0A4Q5N7D5"/>
<dbReference type="InterPro" id="IPR014942">
    <property type="entry name" value="AbiEii"/>
</dbReference>
<evidence type="ECO:0000313" key="2">
    <source>
        <dbReference type="EMBL" id="RYV52391.1"/>
    </source>
</evidence>
<dbReference type="Proteomes" id="UP000293764">
    <property type="component" value="Unassembled WGS sequence"/>
</dbReference>
<feature type="region of interest" description="Disordered" evidence="1">
    <location>
        <begin position="1"/>
        <end position="22"/>
    </location>
</feature>
<evidence type="ECO:0000313" key="3">
    <source>
        <dbReference type="Proteomes" id="UP000293764"/>
    </source>
</evidence>
<proteinExistence type="predicted"/>
<dbReference type="Pfam" id="PF08843">
    <property type="entry name" value="AbiEii"/>
    <property type="match status" value="1"/>
</dbReference>
<dbReference type="EMBL" id="SDWW01000006">
    <property type="protein sequence ID" value="RYV52391.1"/>
    <property type="molecule type" value="Genomic_DNA"/>
</dbReference>
<name>A0A4Q5N7D5_9MICO</name>
<organism evidence="2 3">
    <name type="scientific">Pengzhenrongella frigida</name>
    <dbReference type="NCBI Taxonomy" id="1259133"/>
    <lineage>
        <taxon>Bacteria</taxon>
        <taxon>Bacillati</taxon>
        <taxon>Actinomycetota</taxon>
        <taxon>Actinomycetes</taxon>
        <taxon>Micrococcales</taxon>
        <taxon>Pengzhenrongella</taxon>
    </lineage>
</organism>
<accession>A0A4Q5N7D5</accession>
<comment type="caution">
    <text evidence="2">The sequence shown here is derived from an EMBL/GenBank/DDBJ whole genome shotgun (WGS) entry which is preliminary data.</text>
</comment>
<protein>
    <submittedName>
        <fullName evidence="2">Nucleotidyl transferase AbiEii/AbiGii toxin family protein</fullName>
    </submittedName>
</protein>